<evidence type="ECO:0000313" key="1">
    <source>
        <dbReference type="EMBL" id="OGG30163.1"/>
    </source>
</evidence>
<sequence length="74" mass="7920">MALRPDIDQAIQAEVQAWGLDPIEASAPGPAAGHDQTPVPVRVGNFLSGWFFSRQPVAEEIQGDPPLFPQPASE</sequence>
<name>A0A1F6B048_9BACT</name>
<dbReference type="Proteomes" id="UP000176409">
    <property type="component" value="Unassembled WGS sequence"/>
</dbReference>
<proteinExistence type="predicted"/>
<comment type="caution">
    <text evidence="1">The sequence shown here is derived from an EMBL/GenBank/DDBJ whole genome shotgun (WGS) entry which is preliminary data.</text>
</comment>
<evidence type="ECO:0000313" key="2">
    <source>
        <dbReference type="Proteomes" id="UP000176409"/>
    </source>
</evidence>
<dbReference type="EMBL" id="MFJZ01000029">
    <property type="protein sequence ID" value="OGG30163.1"/>
    <property type="molecule type" value="Genomic_DNA"/>
</dbReference>
<organism evidence="1 2">
    <name type="scientific">Candidatus Gottesmanbacteria bacterium RIFCSPLOWO2_01_FULL_49_10</name>
    <dbReference type="NCBI Taxonomy" id="1798396"/>
    <lineage>
        <taxon>Bacteria</taxon>
        <taxon>Candidatus Gottesmaniibacteriota</taxon>
    </lineage>
</organism>
<accession>A0A1F6B048</accession>
<dbReference type="AlphaFoldDB" id="A0A1F6B048"/>
<gene>
    <name evidence="1" type="ORF">A2973_04645</name>
</gene>
<reference evidence="1 2" key="1">
    <citation type="journal article" date="2016" name="Nat. Commun.">
        <title>Thousands of microbial genomes shed light on interconnected biogeochemical processes in an aquifer system.</title>
        <authorList>
            <person name="Anantharaman K."/>
            <person name="Brown C.T."/>
            <person name="Hug L.A."/>
            <person name="Sharon I."/>
            <person name="Castelle C.J."/>
            <person name="Probst A.J."/>
            <person name="Thomas B.C."/>
            <person name="Singh A."/>
            <person name="Wilkins M.J."/>
            <person name="Karaoz U."/>
            <person name="Brodie E.L."/>
            <person name="Williams K.H."/>
            <person name="Hubbard S.S."/>
            <person name="Banfield J.F."/>
        </authorList>
    </citation>
    <scope>NUCLEOTIDE SEQUENCE [LARGE SCALE GENOMIC DNA]</scope>
</reference>
<protein>
    <submittedName>
        <fullName evidence="1">Uncharacterized protein</fullName>
    </submittedName>
</protein>